<keyword evidence="1" id="KW-1133">Transmembrane helix</keyword>
<feature type="domain" description="Potassium channel" evidence="2">
    <location>
        <begin position="130"/>
        <end position="211"/>
    </location>
</feature>
<feature type="transmembrane region" description="Helical" evidence="1">
    <location>
        <begin position="118"/>
        <end position="141"/>
    </location>
</feature>
<evidence type="ECO:0000256" key="1">
    <source>
        <dbReference type="SAM" id="Phobius"/>
    </source>
</evidence>
<name>A0A2T3N366_9GAMM</name>
<dbReference type="Gene3D" id="1.10.287.70">
    <property type="match status" value="1"/>
</dbReference>
<dbReference type="OrthoDB" id="9813518at2"/>
<organism evidence="3 4">
    <name type="scientific">Photobacterium lipolyticum</name>
    <dbReference type="NCBI Taxonomy" id="266810"/>
    <lineage>
        <taxon>Bacteria</taxon>
        <taxon>Pseudomonadati</taxon>
        <taxon>Pseudomonadota</taxon>
        <taxon>Gammaproteobacteria</taxon>
        <taxon>Vibrionales</taxon>
        <taxon>Vibrionaceae</taxon>
        <taxon>Photobacterium</taxon>
    </lineage>
</organism>
<proteinExistence type="predicted"/>
<feature type="transmembrane region" description="Helical" evidence="1">
    <location>
        <begin position="37"/>
        <end position="56"/>
    </location>
</feature>
<protein>
    <submittedName>
        <fullName evidence="3">Transporter</fullName>
    </submittedName>
</protein>
<keyword evidence="1" id="KW-0812">Transmembrane</keyword>
<comment type="caution">
    <text evidence="3">The sequence shown here is derived from an EMBL/GenBank/DDBJ whole genome shotgun (WGS) entry which is preliminary data.</text>
</comment>
<dbReference type="SUPFAM" id="SSF81324">
    <property type="entry name" value="Voltage-gated potassium channels"/>
    <property type="match status" value="1"/>
</dbReference>
<accession>A0A2T3N366</accession>
<dbReference type="Proteomes" id="UP000240904">
    <property type="component" value="Unassembled WGS sequence"/>
</dbReference>
<evidence type="ECO:0000259" key="2">
    <source>
        <dbReference type="Pfam" id="PF07885"/>
    </source>
</evidence>
<gene>
    <name evidence="3" type="ORF">C9I89_04045</name>
</gene>
<sequence>MTLITKTNNFYYLTFSLITLLIAPSLTQVLPEGLLDYLVQFFIIVVFLVCLISLKIDQNWYRFLLIISACMVATILVHNFLNLTATNTVMMTLVLIFFAGTFKSTARQILFTGAIDGNKIIGSVALFLLLGLIWAMAYLLIIEFSPYAIKGIEPAPWGDNFSTAAYFSFVTLTTLGYGDISPVSPMAQVVVYLEAIAGVFYMAIVVSSLVNARQSTLNQ</sequence>
<dbReference type="AlphaFoldDB" id="A0A2T3N366"/>
<dbReference type="PRINTS" id="PR00169">
    <property type="entry name" value="KCHANNEL"/>
</dbReference>
<feature type="transmembrane region" description="Helical" evidence="1">
    <location>
        <begin position="190"/>
        <end position="210"/>
    </location>
</feature>
<dbReference type="EMBL" id="PYMC01000002">
    <property type="protein sequence ID" value="PSW06714.1"/>
    <property type="molecule type" value="Genomic_DNA"/>
</dbReference>
<dbReference type="Pfam" id="PF07885">
    <property type="entry name" value="Ion_trans_2"/>
    <property type="match status" value="1"/>
</dbReference>
<keyword evidence="4" id="KW-1185">Reference proteome</keyword>
<feature type="transmembrane region" description="Helical" evidence="1">
    <location>
        <begin position="87"/>
        <end position="106"/>
    </location>
</feature>
<dbReference type="RefSeq" id="WP_107282078.1">
    <property type="nucleotide sequence ID" value="NZ_PYMC01000002.1"/>
</dbReference>
<reference evidence="3 4" key="1">
    <citation type="submission" date="2018-03" db="EMBL/GenBank/DDBJ databases">
        <title>Whole genome sequencing of Histamine producing bacteria.</title>
        <authorList>
            <person name="Butler K."/>
        </authorList>
    </citation>
    <scope>NUCLEOTIDE SEQUENCE [LARGE SCALE GENOMIC DNA]</scope>
    <source>
        <strain evidence="3 4">DSM 16190</strain>
    </source>
</reference>
<feature type="transmembrane region" description="Helical" evidence="1">
    <location>
        <begin position="63"/>
        <end position="81"/>
    </location>
</feature>
<evidence type="ECO:0000313" key="3">
    <source>
        <dbReference type="EMBL" id="PSW06714.1"/>
    </source>
</evidence>
<dbReference type="InterPro" id="IPR013099">
    <property type="entry name" value="K_chnl_dom"/>
</dbReference>
<evidence type="ECO:0000313" key="4">
    <source>
        <dbReference type="Proteomes" id="UP000240904"/>
    </source>
</evidence>
<keyword evidence="1" id="KW-0472">Membrane</keyword>